<dbReference type="HOGENOM" id="CLU_3306676_0_0_9"/>
<protein>
    <submittedName>
        <fullName evidence="1">Uncharacterized protein</fullName>
    </submittedName>
</protein>
<dbReference type="KEGG" id="chy:CHY_2243"/>
<evidence type="ECO:0000313" key="1">
    <source>
        <dbReference type="EMBL" id="ABB15819.1"/>
    </source>
</evidence>
<keyword evidence="2" id="KW-1185">Reference proteome</keyword>
<evidence type="ECO:0000313" key="2">
    <source>
        <dbReference type="Proteomes" id="UP000002706"/>
    </source>
</evidence>
<dbReference type="EMBL" id="CP000141">
    <property type="protein sequence ID" value="ABB15819.1"/>
    <property type="molecule type" value="Genomic_DNA"/>
</dbReference>
<accession>Q3A9Y2</accession>
<dbReference type="Proteomes" id="UP000002706">
    <property type="component" value="Chromosome"/>
</dbReference>
<gene>
    <name evidence="1" type="ordered locus">CHY_2243</name>
</gene>
<reference evidence="1 2" key="1">
    <citation type="journal article" date="2005" name="PLoS Genet.">
        <title>Life in hot carbon monoxide: the complete genome sequence of Carboxydothermus hydrogenoformans Z-2901.</title>
        <authorList>
            <person name="Wu M."/>
            <person name="Ren Q."/>
            <person name="Durkin A.S."/>
            <person name="Daugherty S.C."/>
            <person name="Brinkac L.M."/>
            <person name="Dodson R.J."/>
            <person name="Madupu R."/>
            <person name="Sullivan S.A."/>
            <person name="Kolonay J.F."/>
            <person name="Haft D.H."/>
            <person name="Nelson W.C."/>
            <person name="Tallon L.J."/>
            <person name="Jones K.M."/>
            <person name="Ulrich L.E."/>
            <person name="Gonzalez J.M."/>
            <person name="Zhulin I.B."/>
            <person name="Robb F.T."/>
            <person name="Eisen J.A."/>
        </authorList>
    </citation>
    <scope>NUCLEOTIDE SEQUENCE [LARGE SCALE GENOMIC DNA]</scope>
    <source>
        <strain evidence="2">ATCC BAA-161 / DSM 6008 / Z-2901</strain>
    </source>
</reference>
<proteinExistence type="predicted"/>
<dbReference type="InParanoid" id="Q3A9Y2"/>
<dbReference type="AlphaFoldDB" id="Q3A9Y2"/>
<name>Q3A9Y2_CARHZ</name>
<organism evidence="1 2">
    <name type="scientific">Carboxydothermus hydrogenoformans (strain ATCC BAA-161 / DSM 6008 / Z-2901)</name>
    <dbReference type="NCBI Taxonomy" id="246194"/>
    <lineage>
        <taxon>Bacteria</taxon>
        <taxon>Bacillati</taxon>
        <taxon>Bacillota</taxon>
        <taxon>Clostridia</taxon>
        <taxon>Thermoanaerobacterales</taxon>
        <taxon>Thermoanaerobacteraceae</taxon>
        <taxon>Carboxydothermus</taxon>
    </lineage>
</organism>
<sequence length="39" mass="4713">MADKVYRKWLRRQQQLRQTMQNSAIILTQQGIKFNCTKS</sequence>